<gene>
    <name evidence="3" type="ORF">LX99_01269</name>
</gene>
<reference evidence="3 4" key="1">
    <citation type="submission" date="2018-05" db="EMBL/GenBank/DDBJ databases">
        <title>Genomic Encyclopedia of Archaeal and Bacterial Type Strains, Phase II (KMG-II): from individual species to whole genera.</title>
        <authorList>
            <person name="Goeker M."/>
        </authorList>
    </citation>
    <scope>NUCLEOTIDE SEQUENCE [LARGE SCALE GENOMIC DNA]</scope>
    <source>
        <strain evidence="3 4">DSM 19975</strain>
    </source>
</reference>
<dbReference type="NCBIfam" id="TIGR04057">
    <property type="entry name" value="SusC_RagA_signa"/>
    <property type="match status" value="1"/>
</dbReference>
<dbReference type="Proteomes" id="UP000245678">
    <property type="component" value="Unassembled WGS sequence"/>
</dbReference>
<dbReference type="InterPro" id="IPR008930">
    <property type="entry name" value="Terpenoid_cyclase/PrenylTrfase"/>
</dbReference>
<protein>
    <submittedName>
        <fullName evidence="3">TonB-dependent SusC/RagA subfamily outer membrane receptor</fullName>
    </submittedName>
</protein>
<dbReference type="Pfam" id="PF13715">
    <property type="entry name" value="CarbopepD_reg_2"/>
    <property type="match status" value="1"/>
</dbReference>
<keyword evidence="3" id="KW-0675">Receptor</keyword>
<comment type="caution">
    <text evidence="3">The sequence shown here is derived from an EMBL/GenBank/DDBJ whole genome shotgun (WGS) entry which is preliminary data.</text>
</comment>
<dbReference type="SUPFAM" id="SSF49464">
    <property type="entry name" value="Carboxypeptidase regulatory domain-like"/>
    <property type="match status" value="1"/>
</dbReference>
<sequence>MLLKITKKLLPVLFLFFACVAYAQKPLTPGRQSSYYTYIYKITNNDVLKFYRYPNKKPDEKILQNPIDSFKTDDSWKNTLPAGNYMKIVAKRNKLEYSLIENRSANLKILANNYDLRFVLADKQGNAINNAIAQFNNVLIPYNAQNGLYISHPSKKDSILKIDYAGVSNYYLIKQQQPYQRYNPYYKMSFVKATWRRFKNLFKKHSNYYQPSKYEGFIVFNKAIYKPHDTVKFKAFILNKSRQPIKAKQLLVRLKERHDDDGKIIGKVNSYRDGAFEYSIPLADSLDLSLDEDYTITLEDLYAEKYKLDDYKGDDDRAFLSKRKVYLSGEFKYEEYELKSINFTTRVDRKEHWPGAPATLYLKAVDENNLPVTDGRVSITLNTTRTGNRQQKYTFVPDLLWKHELQLDPVGETKLTIPDSIFPKADINYAINAEFLNSNNESRSSSQDDMNFTYRPFHITAKLNADTLIAAYYVNGKEAKAPAVISALDAGNDTLSKTKMMLPAKIMINPYAVSYNIEADSAYAGLDLKENTPDISLSGYRTADSLFVTVNNPRHLHFWYSVFGGDKLIDAGNADSLVYRKAYREQKIVNFQVHYIWAGESKTEATDVIYRDKLLTINVRQPVSVYPGQQAKTDIVVTDNKGKPVPGTDLTAWSMTSKFADYKIPYVPYLGEGFRYRKQKQPYKTEEIRSSGLLELNWKRWSTEIGLDSISYYRFTHPDKIYQVEEAPKQDTTTQVAPFIVKNGDVIPVHILYIDNRPVYFDQTQQLKRYSFAVTPGKHAFRFRTSHQNIWVDSIMVEKSKKLIFSLNADNAQFTRVSDTLTDYESSLINRYLITVVNNFGWKMALLNQGNTLYMINPNPNYNYANNDVLVGPFADSFAALNVQGEKPRYFETESGYSYLFAPGLLKQKSIPTAFNRVLSSYKGIYDDYTQQVLTQPEAENIWQQYLDLRRYSQQLFNNPQIAGETGRLQISISQPKGKALLVKNVIVYKYDDPDFMLIYPGSTVYIDRLQAGKYRFLFLLKGDTYDIKENVAVKTGGINYYNFDVSPTHAKDSVSIKIGDIIDNRQSAYNNNDGEIVNDALKIKEAFNEKYLDTEIFMDGMSGTVTAVGDKQPLPGVSVKVKGSPIGTTTDMRGHFSLKVPKSGKLVISFIGFDTQEFNINPGSNIKVALKESSKSLQEVVVVGYGGQRKSAMTGSVSNILAGRVTGLQVSDGNVGAAAQIMIRGSNSLGGAQPLIVVDGEILDKLGDVNKDDIAEMSILKDAAATAIYGSRGANGVIVIRTKGKPGLTGAKADSTQSTGNQTLRKNFSDYAYWQPKLTTDEQGKASFTVTYPDDITNWRTFIIGINGNKQTGFNESNIKAYKPLSANFIAPQFAIAGDEMNLIGKVMNYNNTPAKLTRTFKYNGQQLKQDEMEVKNSKIDTLKITATTQPAATASATNSSADSLTFEYTIKRDNSYFDGEQRKIPLMPQGTMETKGSFEALDRDTTVTLKFDPGLGPVTFRAEASALPVLAEETRKLREYKYLCNEQLASKLKGLIMERHIKKFLGEDFKYGKNVQEVIKKLKENRKANGLWGWWKESNDELWISLHVVEALLDAGQEGYQIDLDKQKLADYLIFEMERYKGQDKIMCARLLQKLGAKADYRRYIGIIETEQAKAKRNPDYKPSGYDQLRTMLLRQEAGLKINMDSLLAAAKHTMFGNVYWGENAYRFFDNSIQLSVLAYRIIKNDGHRPDLLAKIRSYFLEQRRLGEWRNTYESALILETILPDMLINNKQVKPSQITIAGAETKTVSQFPYSATLTDKQISVSKTGGLPVYITGYQQYRNSKPEKVSKDFTVNTWFEREGKTITTLKGGEKIQLKAEVTARGDADFVMVEIPIPAGCSYEGKEQTWTNNEVHREYFKEKVSIFCRKLTQGKYTFTINLIPRYNGKYTLNPAKAEMMYFPVFYGREGMKSVVIGSVGH</sequence>
<dbReference type="Pfam" id="PF17973">
    <property type="entry name" value="bMG10"/>
    <property type="match status" value="1"/>
</dbReference>
<organism evidence="3 4">
    <name type="scientific">Mucilaginibacter oryzae</name>
    <dbReference type="NCBI Taxonomy" id="468058"/>
    <lineage>
        <taxon>Bacteria</taxon>
        <taxon>Pseudomonadati</taxon>
        <taxon>Bacteroidota</taxon>
        <taxon>Sphingobacteriia</taxon>
        <taxon>Sphingobacteriales</taxon>
        <taxon>Sphingobacteriaceae</taxon>
        <taxon>Mucilaginibacter</taxon>
    </lineage>
</organism>
<dbReference type="PROSITE" id="PS51257">
    <property type="entry name" value="PROKAR_LIPOPROTEIN"/>
    <property type="match status" value="1"/>
</dbReference>
<dbReference type="SUPFAM" id="SSF56935">
    <property type="entry name" value="Porins"/>
    <property type="match status" value="1"/>
</dbReference>
<dbReference type="InterPro" id="IPR023997">
    <property type="entry name" value="TonB-dep_OMP_SusC/RagA_CS"/>
</dbReference>
<evidence type="ECO:0000259" key="2">
    <source>
        <dbReference type="SMART" id="SM01360"/>
    </source>
</evidence>
<dbReference type="Pfam" id="PF07715">
    <property type="entry name" value="Plug"/>
    <property type="match status" value="1"/>
</dbReference>
<feature type="domain" description="Alpha-2-macroglobulin" evidence="2">
    <location>
        <begin position="1313"/>
        <end position="1402"/>
    </location>
</feature>
<feature type="chain" id="PRO_5016373329" evidence="1">
    <location>
        <begin position="24"/>
        <end position="1961"/>
    </location>
</feature>
<dbReference type="Gene3D" id="1.50.10.20">
    <property type="match status" value="1"/>
</dbReference>
<dbReference type="Gene3D" id="2.170.130.10">
    <property type="entry name" value="TonB-dependent receptor, plug domain"/>
    <property type="match status" value="1"/>
</dbReference>
<dbReference type="Gene3D" id="2.60.40.1120">
    <property type="entry name" value="Carboxypeptidase-like, regulatory domain"/>
    <property type="match status" value="1"/>
</dbReference>
<proteinExistence type="predicted"/>
<name>A0A316HE92_9SPHI</name>
<evidence type="ECO:0000313" key="3">
    <source>
        <dbReference type="EMBL" id="PWK78816.1"/>
    </source>
</evidence>
<evidence type="ECO:0000256" key="1">
    <source>
        <dbReference type="SAM" id="SignalP"/>
    </source>
</evidence>
<dbReference type="InterPro" id="IPR008969">
    <property type="entry name" value="CarboxyPept-like_regulatory"/>
</dbReference>
<dbReference type="GO" id="GO:0004866">
    <property type="term" value="F:endopeptidase inhibitor activity"/>
    <property type="evidence" value="ECO:0007669"/>
    <property type="project" value="InterPro"/>
</dbReference>
<evidence type="ECO:0000313" key="4">
    <source>
        <dbReference type="Proteomes" id="UP000245678"/>
    </source>
</evidence>
<dbReference type="SUPFAM" id="SSF48239">
    <property type="entry name" value="Terpenoid cyclases/Protein prenyltransferases"/>
    <property type="match status" value="1"/>
</dbReference>
<dbReference type="SMART" id="SM01360">
    <property type="entry name" value="A2M"/>
    <property type="match status" value="1"/>
</dbReference>
<dbReference type="Gene3D" id="2.60.40.1930">
    <property type="match status" value="1"/>
</dbReference>
<dbReference type="InterPro" id="IPR012910">
    <property type="entry name" value="Plug_dom"/>
</dbReference>
<dbReference type="RefSeq" id="WP_109607094.1">
    <property type="nucleotide sequence ID" value="NZ_QGHA01000002.1"/>
</dbReference>
<dbReference type="Pfam" id="PF00207">
    <property type="entry name" value="A2M"/>
    <property type="match status" value="1"/>
</dbReference>
<dbReference type="PANTHER" id="PTHR40094">
    <property type="entry name" value="ALPHA-2-MACROGLOBULIN HOMOLOG"/>
    <property type="match status" value="1"/>
</dbReference>
<dbReference type="InterPro" id="IPR051802">
    <property type="entry name" value="YfhM-like"/>
</dbReference>
<dbReference type="CDD" id="cd00688">
    <property type="entry name" value="ISOPREN_C2_like"/>
    <property type="match status" value="1"/>
</dbReference>
<keyword evidence="1" id="KW-0732">Signal</keyword>
<dbReference type="Gene3D" id="2.20.130.20">
    <property type="match status" value="1"/>
</dbReference>
<feature type="signal peptide" evidence="1">
    <location>
        <begin position="1"/>
        <end position="23"/>
    </location>
</feature>
<keyword evidence="4" id="KW-1185">Reference proteome</keyword>
<dbReference type="EMBL" id="QGHA01000002">
    <property type="protein sequence ID" value="PWK78816.1"/>
    <property type="molecule type" value="Genomic_DNA"/>
</dbReference>
<dbReference type="InterPro" id="IPR001599">
    <property type="entry name" value="Macroglobln_a2"/>
</dbReference>
<dbReference type="InterPro" id="IPR037066">
    <property type="entry name" value="Plug_dom_sf"/>
</dbReference>
<dbReference type="InterPro" id="IPR041246">
    <property type="entry name" value="Bact_MG10"/>
</dbReference>
<accession>A0A316HE92</accession>
<dbReference type="PANTHER" id="PTHR40094:SF1">
    <property type="entry name" value="UBIQUITIN DOMAIN-CONTAINING PROTEIN"/>
    <property type="match status" value="1"/>
</dbReference>